<dbReference type="EMBL" id="GGEC01086725">
    <property type="protein sequence ID" value="MBX67209.1"/>
    <property type="molecule type" value="Transcribed_RNA"/>
</dbReference>
<accession>A0A2P2QJN3</accession>
<evidence type="ECO:0000313" key="1">
    <source>
        <dbReference type="EMBL" id="MBX67209.1"/>
    </source>
</evidence>
<dbReference type="AlphaFoldDB" id="A0A2P2QJN3"/>
<organism evidence="1">
    <name type="scientific">Rhizophora mucronata</name>
    <name type="common">Asiatic mangrove</name>
    <dbReference type="NCBI Taxonomy" id="61149"/>
    <lineage>
        <taxon>Eukaryota</taxon>
        <taxon>Viridiplantae</taxon>
        <taxon>Streptophyta</taxon>
        <taxon>Embryophyta</taxon>
        <taxon>Tracheophyta</taxon>
        <taxon>Spermatophyta</taxon>
        <taxon>Magnoliopsida</taxon>
        <taxon>eudicotyledons</taxon>
        <taxon>Gunneridae</taxon>
        <taxon>Pentapetalae</taxon>
        <taxon>rosids</taxon>
        <taxon>fabids</taxon>
        <taxon>Malpighiales</taxon>
        <taxon>Rhizophoraceae</taxon>
        <taxon>Rhizophora</taxon>
    </lineage>
</organism>
<reference evidence="1" key="1">
    <citation type="submission" date="2018-02" db="EMBL/GenBank/DDBJ databases">
        <title>Rhizophora mucronata_Transcriptome.</title>
        <authorList>
            <person name="Meera S.P."/>
            <person name="Sreeshan A."/>
            <person name="Augustine A."/>
        </authorList>
    </citation>
    <scope>NUCLEOTIDE SEQUENCE</scope>
    <source>
        <tissue evidence="1">Leaf</tissue>
    </source>
</reference>
<name>A0A2P2QJN3_RHIMU</name>
<proteinExistence type="predicted"/>
<protein>
    <submittedName>
        <fullName evidence="1">Uncharacterized protein</fullName>
    </submittedName>
</protein>
<sequence length="19" mass="2254">MQSLIIETLFPLLQLFLPH</sequence>